<accession>A0ACC1BCI1</accession>
<dbReference type="Proteomes" id="UP001164250">
    <property type="component" value="Chromosome 5"/>
</dbReference>
<keyword evidence="2" id="KW-1185">Reference proteome</keyword>
<name>A0ACC1BCI1_9ROSI</name>
<organism evidence="1 2">
    <name type="scientific">Pistacia atlantica</name>
    <dbReference type="NCBI Taxonomy" id="434234"/>
    <lineage>
        <taxon>Eukaryota</taxon>
        <taxon>Viridiplantae</taxon>
        <taxon>Streptophyta</taxon>
        <taxon>Embryophyta</taxon>
        <taxon>Tracheophyta</taxon>
        <taxon>Spermatophyta</taxon>
        <taxon>Magnoliopsida</taxon>
        <taxon>eudicotyledons</taxon>
        <taxon>Gunneridae</taxon>
        <taxon>Pentapetalae</taxon>
        <taxon>rosids</taxon>
        <taxon>malvids</taxon>
        <taxon>Sapindales</taxon>
        <taxon>Anacardiaceae</taxon>
        <taxon>Pistacia</taxon>
    </lineage>
</organism>
<protein>
    <submittedName>
        <fullName evidence="1">Uncharacterized protein</fullName>
    </submittedName>
</protein>
<comment type="caution">
    <text evidence="1">The sequence shown here is derived from an EMBL/GenBank/DDBJ whole genome shotgun (WGS) entry which is preliminary data.</text>
</comment>
<reference evidence="2" key="1">
    <citation type="journal article" date="2023" name="G3 (Bethesda)">
        <title>Genome assembly and association tests identify interacting loci associated with vigor, precocity, and sex in interspecific pistachio rootstocks.</title>
        <authorList>
            <person name="Palmer W."/>
            <person name="Jacygrad E."/>
            <person name="Sagayaradj S."/>
            <person name="Cavanaugh K."/>
            <person name="Han R."/>
            <person name="Bertier L."/>
            <person name="Beede B."/>
            <person name="Kafkas S."/>
            <person name="Golino D."/>
            <person name="Preece J."/>
            <person name="Michelmore R."/>
        </authorList>
    </citation>
    <scope>NUCLEOTIDE SEQUENCE [LARGE SCALE GENOMIC DNA]</scope>
</reference>
<gene>
    <name evidence="1" type="ORF">Patl1_27917</name>
</gene>
<evidence type="ECO:0000313" key="2">
    <source>
        <dbReference type="Proteomes" id="UP001164250"/>
    </source>
</evidence>
<dbReference type="EMBL" id="CM047901">
    <property type="protein sequence ID" value="KAJ0096642.1"/>
    <property type="molecule type" value="Genomic_DNA"/>
</dbReference>
<evidence type="ECO:0000313" key="1">
    <source>
        <dbReference type="EMBL" id="KAJ0096642.1"/>
    </source>
</evidence>
<sequence>MLDISFALDVSRLVFRYSFNLEALAQFPRRSSTDPSSVVHLPQRPEEQQQVIGQNLNNDHRSVQASVVRPSTSNGAASVNNSHCLTSTSGSNTAIVGLLRQNSMNSRIENLMNNPTSPYAGTAVQIPSAGSSTTMPPAQTNPPSPFSCTTPSSSNNPPQSSQNAIAASATTNSISPVNPSAQIPVQLPSQSNGVDPNESENSFEKVIQEILSSTQLSTAGGTVGSAQNNMSTVCSSQNNTSTVGSAQNNMNAVGSAQNNMKNVNGVMQFSHNSISNGNCLVGNGTLNTNSGISNGGLGNFSGGGMGLTATASGIRGARGNNFGVLNGKAGMMPQDASMNHQQQEMANRFRNGLGAVNGFNNLPSEWKLP</sequence>
<proteinExistence type="predicted"/>